<dbReference type="Proteomes" id="UP000650467">
    <property type="component" value="Unassembled WGS sequence"/>
</dbReference>
<keyword evidence="4" id="KW-1185">Reference proteome</keyword>
<comment type="caution">
    <text evidence="3">The sequence shown here is derived from an EMBL/GenBank/DDBJ whole genome shotgun (WGS) entry which is preliminary data.</text>
</comment>
<protein>
    <recommendedName>
        <fullName evidence="2">Protein kinase domain-containing protein</fullName>
    </recommendedName>
</protein>
<dbReference type="Pfam" id="PF00069">
    <property type="entry name" value="Pkinase"/>
    <property type="match status" value="1"/>
</dbReference>
<dbReference type="PANTHER" id="PTHR44329">
    <property type="entry name" value="SERINE/THREONINE-PROTEIN KINASE TNNI3K-RELATED"/>
    <property type="match status" value="1"/>
</dbReference>
<dbReference type="GO" id="GO:0005524">
    <property type="term" value="F:ATP binding"/>
    <property type="evidence" value="ECO:0007669"/>
    <property type="project" value="InterPro"/>
</dbReference>
<dbReference type="Gene3D" id="1.10.510.10">
    <property type="entry name" value="Transferase(Phosphotransferase) domain 1"/>
    <property type="match status" value="1"/>
</dbReference>
<feature type="compositionally biased region" description="Low complexity" evidence="1">
    <location>
        <begin position="205"/>
        <end position="223"/>
    </location>
</feature>
<reference evidence="3" key="1">
    <citation type="journal article" date="2020" name="bioRxiv">
        <title>Comparative genomics of Chlamydomonas.</title>
        <authorList>
            <person name="Craig R.J."/>
            <person name="Hasan A.R."/>
            <person name="Ness R.W."/>
            <person name="Keightley P.D."/>
        </authorList>
    </citation>
    <scope>NUCLEOTIDE SEQUENCE</scope>
    <source>
        <strain evidence="3">SAG 7.73</strain>
    </source>
</reference>
<name>A0A835W442_CHLIN</name>
<accession>A0A835W442</accession>
<feature type="region of interest" description="Disordered" evidence="1">
    <location>
        <begin position="205"/>
        <end position="236"/>
    </location>
</feature>
<organism evidence="3 4">
    <name type="scientific">Chlamydomonas incerta</name>
    <dbReference type="NCBI Taxonomy" id="51695"/>
    <lineage>
        <taxon>Eukaryota</taxon>
        <taxon>Viridiplantae</taxon>
        <taxon>Chlorophyta</taxon>
        <taxon>core chlorophytes</taxon>
        <taxon>Chlorophyceae</taxon>
        <taxon>CS clade</taxon>
        <taxon>Chlamydomonadales</taxon>
        <taxon>Chlamydomonadaceae</taxon>
        <taxon>Chlamydomonas</taxon>
    </lineage>
</organism>
<dbReference type="SUPFAM" id="SSF56112">
    <property type="entry name" value="Protein kinase-like (PK-like)"/>
    <property type="match status" value="1"/>
</dbReference>
<dbReference type="InterPro" id="IPR011009">
    <property type="entry name" value="Kinase-like_dom_sf"/>
</dbReference>
<dbReference type="AlphaFoldDB" id="A0A835W442"/>
<gene>
    <name evidence="3" type="ORF">HXX76_005187</name>
</gene>
<evidence type="ECO:0000313" key="4">
    <source>
        <dbReference type="Proteomes" id="UP000650467"/>
    </source>
</evidence>
<dbReference type="PANTHER" id="PTHR44329:SF214">
    <property type="entry name" value="PROTEIN KINASE DOMAIN-CONTAINING PROTEIN"/>
    <property type="match status" value="1"/>
</dbReference>
<dbReference type="PROSITE" id="PS50011">
    <property type="entry name" value="PROTEIN_KINASE_DOM"/>
    <property type="match status" value="1"/>
</dbReference>
<evidence type="ECO:0000313" key="3">
    <source>
        <dbReference type="EMBL" id="KAG2438640.1"/>
    </source>
</evidence>
<dbReference type="InterPro" id="IPR000719">
    <property type="entry name" value="Prot_kinase_dom"/>
</dbReference>
<feature type="domain" description="Protein kinase" evidence="2">
    <location>
        <begin position="90"/>
        <end position="438"/>
    </location>
</feature>
<dbReference type="EMBL" id="JAEHOC010000009">
    <property type="protein sequence ID" value="KAG2438640.1"/>
    <property type="molecule type" value="Genomic_DNA"/>
</dbReference>
<dbReference type="SMART" id="SM00220">
    <property type="entry name" value="S_TKc"/>
    <property type="match status" value="1"/>
</dbReference>
<sequence>MWRGAQASIKIFRVGNPGALAQLSGALCAASGRSHPYLLQYFSCSACLVAAPVSRAAAADPASQHAGTDPARGPGAAPAAPAAAPLLDLLLSFNTLGGGAPSTGPFAAAATAAGGAATAGNSRDMESILGSAFECCLPLPDDGGALTGAEAARLVTEALQPSPGDYLVALVSELCLLGDLRCALTSGVFATSRAQRLAAPASSAAAPAAPSRGCSGGVPAAGARRGGGGGSEGVPTAWTPARAVRAAVATAREAALGVVHLHAGGAAHGNLRPSNIQLMEAHTDRRGFVAKVSDAGLGPRHSEPGPELLAYTAPEALVWGLWAPALPDMQAADVYSFGVILFEMLAGRRPTAQDLQILGHACAAAGGPRSGGAGGAAAAPAQHCCRGPQPLTATPLCPEGWEPAVLPSQLLQLCGWCLQPDSANRPRMDVVAAQLSSIETQLRAAAAEAKQYAERVAPSAGGAAGASGRPLCAYGALRAASAGAVMRPAAGGDVYGDGGHMVVRSAVGMAPPPPHAASLEPLSVRAAVSRLSPVVPESGGLSTGALDGGELALPLLAACGRRHGLHSAESLDWSAIASEDWGS</sequence>
<evidence type="ECO:0000259" key="2">
    <source>
        <dbReference type="PROSITE" id="PS50011"/>
    </source>
</evidence>
<dbReference type="InterPro" id="IPR051681">
    <property type="entry name" value="Ser/Thr_Kinases-Pseudokinases"/>
</dbReference>
<dbReference type="OrthoDB" id="652551at2759"/>
<dbReference type="GO" id="GO:0004674">
    <property type="term" value="F:protein serine/threonine kinase activity"/>
    <property type="evidence" value="ECO:0007669"/>
    <property type="project" value="TreeGrafter"/>
</dbReference>
<proteinExistence type="predicted"/>
<evidence type="ECO:0000256" key="1">
    <source>
        <dbReference type="SAM" id="MobiDB-lite"/>
    </source>
</evidence>